<accession>A0A1C1YXT1</accession>
<sequence length="230" mass="23320">MFQCLLRVSGQTRWIMGASSRAAGTIEPANADLLIPDRPGSGAADRKRDIEDARFEPVAPAGTGGRSFSADGAGGFKAGFARRTRAAPPDADLSLHAPDAGPGTIRGERLGGFAAMPPARSASGPKALRGLALAALGLCAFAAAAVWATAGPDGRAPVEASRAIAGASGPPQVSTEQASSMPQVSSDPLTTASLPHVDRKPSAPGFSAPLPRPARIERAGSILMIRPQTN</sequence>
<keyword evidence="3" id="KW-1185">Reference proteome</keyword>
<name>A0A1C1YXT1_9HYPH</name>
<feature type="compositionally biased region" description="Polar residues" evidence="1">
    <location>
        <begin position="171"/>
        <end position="193"/>
    </location>
</feature>
<dbReference type="Proteomes" id="UP000094795">
    <property type="component" value="Unassembled WGS sequence"/>
</dbReference>
<comment type="caution">
    <text evidence="2">The sequence shown here is derived from an EMBL/GenBank/DDBJ whole genome shotgun (WGS) entry which is preliminary data.</text>
</comment>
<feature type="region of interest" description="Disordered" evidence="1">
    <location>
        <begin position="166"/>
        <end position="212"/>
    </location>
</feature>
<reference evidence="2 3" key="1">
    <citation type="submission" date="2015-12" db="EMBL/GenBank/DDBJ databases">
        <authorList>
            <person name="Shamseldin A."/>
            <person name="Moawad H."/>
            <person name="Abd El-Rahim W.M."/>
            <person name="Sadowsky M.J."/>
        </authorList>
    </citation>
    <scope>NUCLEOTIDE SEQUENCE [LARGE SCALE GENOMIC DNA]</scope>
    <source>
        <strain evidence="2 3">JC234</strain>
    </source>
</reference>
<evidence type="ECO:0000313" key="2">
    <source>
        <dbReference type="EMBL" id="OCW58277.1"/>
    </source>
</evidence>
<dbReference type="STRING" id="1480615.AWJ14_21535"/>
<dbReference type="AlphaFoldDB" id="A0A1C1YXT1"/>
<evidence type="ECO:0000256" key="1">
    <source>
        <dbReference type="SAM" id="MobiDB-lite"/>
    </source>
</evidence>
<organism evidence="2 3">
    <name type="scientific">Hoeflea olei</name>
    <dbReference type="NCBI Taxonomy" id="1480615"/>
    <lineage>
        <taxon>Bacteria</taxon>
        <taxon>Pseudomonadati</taxon>
        <taxon>Pseudomonadota</taxon>
        <taxon>Alphaproteobacteria</taxon>
        <taxon>Hyphomicrobiales</taxon>
        <taxon>Rhizobiaceae</taxon>
        <taxon>Hoeflea</taxon>
    </lineage>
</organism>
<dbReference type="EMBL" id="LQZT01000008">
    <property type="protein sequence ID" value="OCW58277.1"/>
    <property type="molecule type" value="Genomic_DNA"/>
</dbReference>
<evidence type="ECO:0000313" key="3">
    <source>
        <dbReference type="Proteomes" id="UP000094795"/>
    </source>
</evidence>
<feature type="region of interest" description="Disordered" evidence="1">
    <location>
        <begin position="87"/>
        <end position="109"/>
    </location>
</feature>
<gene>
    <name evidence="2" type="ORF">AWJ14_21535</name>
</gene>
<proteinExistence type="predicted"/>
<protein>
    <submittedName>
        <fullName evidence="2">Uncharacterized protein</fullName>
    </submittedName>
</protein>